<name>A0A5R9KXP9_9BACT</name>
<keyword evidence="3" id="KW-1185">Reference proteome</keyword>
<evidence type="ECO:0000313" key="2">
    <source>
        <dbReference type="EMBL" id="TLV01066.1"/>
    </source>
</evidence>
<protein>
    <recommendedName>
        <fullName evidence="1">DUF5615 domain-containing protein</fullName>
    </recommendedName>
</protein>
<evidence type="ECO:0000259" key="1">
    <source>
        <dbReference type="Pfam" id="PF18480"/>
    </source>
</evidence>
<dbReference type="Proteomes" id="UP000306402">
    <property type="component" value="Unassembled WGS sequence"/>
</dbReference>
<dbReference type="RefSeq" id="WP_138366438.1">
    <property type="nucleotide sequence ID" value="NZ_VCEJ01000004.1"/>
</dbReference>
<proteinExistence type="predicted"/>
<accession>A0A5R9KXP9</accession>
<dbReference type="AlphaFoldDB" id="A0A5R9KXP9"/>
<dbReference type="EMBL" id="VCEJ01000004">
    <property type="protein sequence ID" value="TLV01066.1"/>
    <property type="molecule type" value="Genomic_DNA"/>
</dbReference>
<evidence type="ECO:0000313" key="3">
    <source>
        <dbReference type="Proteomes" id="UP000306402"/>
    </source>
</evidence>
<sequence>MKLLIDQNISHRIIPLITQESWDLFHVKDLGLRNADDHEIFRYARQNEFAAVITNDDDFVKLLNLFSSPPKIIWLRTGNCSTEYLAEILSERTVSINEFLESRDFTLYEVLKRTI</sequence>
<dbReference type="InterPro" id="IPR041049">
    <property type="entry name" value="DUF5615"/>
</dbReference>
<comment type="caution">
    <text evidence="2">The sequence shown here is derived from an EMBL/GenBank/DDBJ whole genome shotgun (WGS) entry which is preliminary data.</text>
</comment>
<gene>
    <name evidence="2" type="ORF">FEN17_16545</name>
</gene>
<dbReference type="OrthoDB" id="27473at2"/>
<organism evidence="2 3">
    <name type="scientific">Dyadobacter luticola</name>
    <dbReference type="NCBI Taxonomy" id="1979387"/>
    <lineage>
        <taxon>Bacteria</taxon>
        <taxon>Pseudomonadati</taxon>
        <taxon>Bacteroidota</taxon>
        <taxon>Cytophagia</taxon>
        <taxon>Cytophagales</taxon>
        <taxon>Spirosomataceae</taxon>
        <taxon>Dyadobacter</taxon>
    </lineage>
</organism>
<dbReference type="Pfam" id="PF18480">
    <property type="entry name" value="DUF5615"/>
    <property type="match status" value="1"/>
</dbReference>
<feature type="domain" description="DUF5615" evidence="1">
    <location>
        <begin position="1"/>
        <end position="107"/>
    </location>
</feature>
<reference evidence="2 3" key="1">
    <citation type="submission" date="2019-05" db="EMBL/GenBank/DDBJ databases">
        <authorList>
            <person name="Qu J.-H."/>
        </authorList>
    </citation>
    <scope>NUCLEOTIDE SEQUENCE [LARGE SCALE GENOMIC DNA]</scope>
    <source>
        <strain evidence="2 3">T17</strain>
    </source>
</reference>